<evidence type="ECO:0000313" key="12">
    <source>
        <dbReference type="Proteomes" id="UP000008881"/>
    </source>
</evidence>
<evidence type="ECO:0000256" key="5">
    <source>
        <dbReference type="ARBA" id="ARBA00023125"/>
    </source>
</evidence>
<dbReference type="eggNOG" id="COG2204">
    <property type="taxonomic scope" value="Bacteria"/>
</dbReference>
<dbReference type="PROSITE" id="PS00688">
    <property type="entry name" value="SIGMA54_INTERACT_3"/>
    <property type="match status" value="1"/>
</dbReference>
<dbReference type="InterPro" id="IPR025662">
    <property type="entry name" value="Sigma_54_int_dom_ATP-bd_1"/>
</dbReference>
<dbReference type="AlphaFoldDB" id="A0A0H3FMC4"/>
<accession>A0A0H3FMC4</accession>
<feature type="domain" description="Response regulatory" evidence="10">
    <location>
        <begin position="7"/>
        <end position="121"/>
    </location>
</feature>
<keyword evidence="1" id="KW-0547">Nucleotide-binding</keyword>
<dbReference type="OrthoDB" id="9804019at2"/>
<gene>
    <name evidence="11" type="ordered locus">EAE_08230</name>
</gene>
<feature type="domain" description="Sigma-54 factor interaction" evidence="9">
    <location>
        <begin position="141"/>
        <end position="370"/>
    </location>
</feature>
<dbReference type="InterPro" id="IPR003593">
    <property type="entry name" value="AAA+_ATPase"/>
</dbReference>
<dbReference type="InterPro" id="IPR002078">
    <property type="entry name" value="Sigma_54_int"/>
</dbReference>
<dbReference type="CDD" id="cd00156">
    <property type="entry name" value="REC"/>
    <property type="match status" value="1"/>
</dbReference>
<evidence type="ECO:0000256" key="6">
    <source>
        <dbReference type="ARBA" id="ARBA00023159"/>
    </source>
</evidence>
<evidence type="ECO:0000259" key="9">
    <source>
        <dbReference type="PROSITE" id="PS50045"/>
    </source>
</evidence>
<dbReference type="Proteomes" id="UP000008881">
    <property type="component" value="Chromosome"/>
</dbReference>
<feature type="modified residue" description="4-aspartylphosphate" evidence="8">
    <location>
        <position position="56"/>
    </location>
</feature>
<dbReference type="SUPFAM" id="SSF52172">
    <property type="entry name" value="CheY-like"/>
    <property type="match status" value="1"/>
</dbReference>
<keyword evidence="7" id="KW-0804">Transcription</keyword>
<evidence type="ECO:0000256" key="2">
    <source>
        <dbReference type="ARBA" id="ARBA00022840"/>
    </source>
</evidence>
<dbReference type="GO" id="GO:0006355">
    <property type="term" value="P:regulation of DNA-templated transcription"/>
    <property type="evidence" value="ECO:0007669"/>
    <property type="project" value="InterPro"/>
</dbReference>
<evidence type="ECO:0000256" key="3">
    <source>
        <dbReference type="ARBA" id="ARBA00023012"/>
    </source>
</evidence>
<dbReference type="GeneID" id="93309826"/>
<dbReference type="InterPro" id="IPR027417">
    <property type="entry name" value="P-loop_NTPase"/>
</dbReference>
<dbReference type="InterPro" id="IPR025944">
    <property type="entry name" value="Sigma_54_int_dom_CS"/>
</dbReference>
<evidence type="ECO:0000313" key="11">
    <source>
        <dbReference type="EMBL" id="AEG96570.1"/>
    </source>
</evidence>
<dbReference type="GO" id="GO:0000160">
    <property type="term" value="P:phosphorelay signal transduction system"/>
    <property type="evidence" value="ECO:0007669"/>
    <property type="project" value="UniProtKB-KW"/>
</dbReference>
<dbReference type="InterPro" id="IPR058031">
    <property type="entry name" value="AAA_lid_NorR"/>
</dbReference>
<dbReference type="SUPFAM" id="SSF46689">
    <property type="entry name" value="Homeodomain-like"/>
    <property type="match status" value="1"/>
</dbReference>
<dbReference type="SMART" id="SM00382">
    <property type="entry name" value="AAA"/>
    <property type="match status" value="1"/>
</dbReference>
<dbReference type="Gene3D" id="3.40.50.300">
    <property type="entry name" value="P-loop containing nucleotide triphosphate hydrolases"/>
    <property type="match status" value="1"/>
</dbReference>
<reference evidence="11 12" key="1">
    <citation type="journal article" date="2012" name="J. Bacteriol.">
        <title>Complete genome sequence of Enterobacter aerogenes KCTC 2190.</title>
        <authorList>
            <person name="Shin S.H."/>
            <person name="Kim S."/>
            <person name="Kim J.Y."/>
            <person name="Lee S."/>
            <person name="Um Y."/>
            <person name="Oh M.K."/>
            <person name="Kim Y.R."/>
            <person name="Lee J."/>
            <person name="Yang K.S."/>
        </authorList>
    </citation>
    <scope>NUCLEOTIDE SEQUENCE [LARGE SCALE GENOMIC DNA]</scope>
    <source>
        <strain evidence="11 12">KCTC 2190</strain>
    </source>
</reference>
<dbReference type="RefSeq" id="WP_015368806.1">
    <property type="nucleotide sequence ID" value="NC_015663.1"/>
</dbReference>
<evidence type="ECO:0000256" key="8">
    <source>
        <dbReference type="PROSITE-ProRule" id="PRU00169"/>
    </source>
</evidence>
<dbReference type="PROSITE" id="PS00676">
    <property type="entry name" value="SIGMA54_INTERACT_2"/>
    <property type="match status" value="1"/>
</dbReference>
<dbReference type="CDD" id="cd00009">
    <property type="entry name" value="AAA"/>
    <property type="match status" value="1"/>
</dbReference>
<dbReference type="Gene3D" id="3.40.50.2300">
    <property type="match status" value="1"/>
</dbReference>
<dbReference type="Pfam" id="PF25601">
    <property type="entry name" value="AAA_lid_14"/>
    <property type="match status" value="1"/>
</dbReference>
<dbReference type="PATRIC" id="fig|1028307.3.peg.1637"/>
<dbReference type="Gene3D" id="1.10.8.60">
    <property type="match status" value="1"/>
</dbReference>
<sequence length="443" mass="48915">MSSDKVQILVVDDDVSHCTILQALLRGWGYQVALAHNGLQALEQIHQQVFDLVLCDIRMAEMDGIATLKEIKAYNPAIPVLIMTAFSSVGTAVEAIKSGALDYLIKPLDFDTLQQTLVQALAHTRQSESDLSASSDLRWGMIGESPAMQALINNITLVAPSDATVLICGESGTGKELVARAIHACSERRDKPLVTLNCAALNESLLESELFGHEKGAFTGAERRREGRFVEADGGTLFLDEIGDISPLMQVRLLRAIQEREVQRVGSNQTLSVDVRLIAATHRNLAEEVSAGRFRQDLYYRLNVVTIDMPPLRQRREDIPQLAQHFLKRYAERNRKTVQGFTPQAMDLLIHYDWPGNIRELENAVERAVVLLTGDYISERELPLAIAGAPLPVTGNDEALIQPLVEVEKEVILSALEKTGGNKTEAARQLGITRKTLLAKLSR</sequence>
<dbReference type="PROSITE" id="PS50110">
    <property type="entry name" value="RESPONSE_REGULATORY"/>
    <property type="match status" value="1"/>
</dbReference>
<dbReference type="InterPro" id="IPR001789">
    <property type="entry name" value="Sig_transdc_resp-reg_receiver"/>
</dbReference>
<keyword evidence="3" id="KW-0902">Two-component regulatory system</keyword>
<keyword evidence="12" id="KW-1185">Reference proteome</keyword>
<keyword evidence="6" id="KW-0010">Activator</keyword>
<dbReference type="PROSITE" id="PS00675">
    <property type="entry name" value="SIGMA54_INTERACT_1"/>
    <property type="match status" value="1"/>
</dbReference>
<dbReference type="GO" id="GO:0043565">
    <property type="term" value="F:sequence-specific DNA binding"/>
    <property type="evidence" value="ECO:0007669"/>
    <property type="project" value="InterPro"/>
</dbReference>
<keyword evidence="4" id="KW-0805">Transcription regulation</keyword>
<proteinExistence type="predicted"/>
<evidence type="ECO:0000256" key="1">
    <source>
        <dbReference type="ARBA" id="ARBA00022741"/>
    </source>
</evidence>
<keyword evidence="8" id="KW-0597">Phosphoprotein</keyword>
<dbReference type="SUPFAM" id="SSF52540">
    <property type="entry name" value="P-loop containing nucleoside triphosphate hydrolases"/>
    <property type="match status" value="1"/>
</dbReference>
<dbReference type="PROSITE" id="PS50045">
    <property type="entry name" value="SIGMA54_INTERACT_4"/>
    <property type="match status" value="1"/>
</dbReference>
<dbReference type="PRINTS" id="PR01590">
    <property type="entry name" value="HTHFIS"/>
</dbReference>
<dbReference type="FunFam" id="3.40.50.300:FF:000006">
    <property type="entry name" value="DNA-binding transcriptional regulator NtrC"/>
    <property type="match status" value="1"/>
</dbReference>
<protein>
    <submittedName>
        <fullName evidence="11">Transcriptional regulatory protein ZraR</fullName>
    </submittedName>
</protein>
<dbReference type="InterPro" id="IPR002197">
    <property type="entry name" value="HTH_Fis"/>
</dbReference>
<keyword evidence="5" id="KW-0238">DNA-binding</keyword>
<dbReference type="Pfam" id="PF00158">
    <property type="entry name" value="Sigma54_activat"/>
    <property type="match status" value="1"/>
</dbReference>
<dbReference type="InterPro" id="IPR025943">
    <property type="entry name" value="Sigma_54_int_dom_ATP-bd_2"/>
</dbReference>
<name>A0A0H3FMC4_KLEAK</name>
<dbReference type="NCBIfam" id="NF007689">
    <property type="entry name" value="PRK10365.1"/>
    <property type="match status" value="1"/>
</dbReference>
<dbReference type="InterPro" id="IPR011006">
    <property type="entry name" value="CheY-like_superfamily"/>
</dbReference>
<dbReference type="HOGENOM" id="CLU_000445_0_6_6"/>
<dbReference type="SMART" id="SM00448">
    <property type="entry name" value="REC"/>
    <property type="match status" value="1"/>
</dbReference>
<keyword evidence="2" id="KW-0067">ATP-binding</keyword>
<dbReference type="InterPro" id="IPR009057">
    <property type="entry name" value="Homeodomain-like_sf"/>
</dbReference>
<evidence type="ECO:0000256" key="7">
    <source>
        <dbReference type="ARBA" id="ARBA00023163"/>
    </source>
</evidence>
<dbReference type="EMBL" id="CP002824">
    <property type="protein sequence ID" value="AEG96570.1"/>
    <property type="molecule type" value="Genomic_DNA"/>
</dbReference>
<dbReference type="Gene3D" id="1.10.10.60">
    <property type="entry name" value="Homeodomain-like"/>
    <property type="match status" value="1"/>
</dbReference>
<evidence type="ECO:0000259" key="10">
    <source>
        <dbReference type="PROSITE" id="PS50110"/>
    </source>
</evidence>
<dbReference type="GO" id="GO:0005524">
    <property type="term" value="F:ATP binding"/>
    <property type="evidence" value="ECO:0007669"/>
    <property type="project" value="UniProtKB-KW"/>
</dbReference>
<organism evidence="11 12">
    <name type="scientific">Klebsiella aerogenes (strain ATCC 13048 / DSM 30053 / CCUG 1429 / JCM 1235 / KCTC 2190 / NBRC 13534 / NCIMB 10102 / NCTC 10006 / CDC 819-56)</name>
    <name type="common">Enterobacter aerogenes</name>
    <dbReference type="NCBI Taxonomy" id="1028307"/>
    <lineage>
        <taxon>Bacteria</taxon>
        <taxon>Pseudomonadati</taxon>
        <taxon>Pseudomonadota</taxon>
        <taxon>Gammaproteobacteria</taxon>
        <taxon>Enterobacterales</taxon>
        <taxon>Enterobacteriaceae</taxon>
        <taxon>Klebsiella/Raoultella group</taxon>
        <taxon>Klebsiella</taxon>
    </lineage>
</organism>
<evidence type="ECO:0000256" key="4">
    <source>
        <dbReference type="ARBA" id="ARBA00023015"/>
    </source>
</evidence>
<dbReference type="PANTHER" id="PTHR32071:SF117">
    <property type="entry name" value="PTS-DEPENDENT DIHYDROXYACETONE KINASE OPERON REGULATORY PROTEIN-RELATED"/>
    <property type="match status" value="1"/>
</dbReference>
<dbReference type="Pfam" id="PF00072">
    <property type="entry name" value="Response_reg"/>
    <property type="match status" value="1"/>
</dbReference>
<dbReference type="PANTHER" id="PTHR32071">
    <property type="entry name" value="TRANSCRIPTIONAL REGULATORY PROTEIN"/>
    <property type="match status" value="1"/>
</dbReference>
<dbReference type="FunFam" id="1.10.8.60:FF:000014">
    <property type="entry name" value="DNA-binding transcriptional regulator NtrC"/>
    <property type="match status" value="1"/>
</dbReference>
<dbReference type="KEGG" id="eae:EAE_08230"/>
<dbReference type="Pfam" id="PF02954">
    <property type="entry name" value="HTH_8"/>
    <property type="match status" value="1"/>
</dbReference>